<comment type="caution">
    <text evidence="1">The sequence shown here is derived from an EMBL/GenBank/DDBJ whole genome shotgun (WGS) entry which is preliminary data.</text>
</comment>
<dbReference type="Proteomes" id="UP000230557">
    <property type="component" value="Unassembled WGS sequence"/>
</dbReference>
<name>A0A2H0VEZ5_9BACT</name>
<reference evidence="2" key="1">
    <citation type="submission" date="2017-09" db="EMBL/GenBank/DDBJ databases">
        <title>Depth-based differentiation of microbial function through sediment-hosted aquifers and enrichment of novel symbionts in the deep terrestrial subsurface.</title>
        <authorList>
            <person name="Probst A.J."/>
            <person name="Ladd B."/>
            <person name="Jarett J.K."/>
            <person name="Geller-Mcgrath D.E."/>
            <person name="Sieber C.M.K."/>
            <person name="Emerson J.B."/>
            <person name="Anantharaman K."/>
            <person name="Thomas B.C."/>
            <person name="Malmstrom R."/>
            <person name="Stieglmeier M."/>
            <person name="Klingl A."/>
            <person name="Woyke T."/>
            <person name="Ryan C.M."/>
            <person name="Banfield J.F."/>
        </authorList>
    </citation>
    <scope>NUCLEOTIDE SEQUENCE [LARGE SCALE GENOMIC DNA]</scope>
</reference>
<accession>A0A2H0VEZ5</accession>
<evidence type="ECO:0000313" key="2">
    <source>
        <dbReference type="Proteomes" id="UP000230557"/>
    </source>
</evidence>
<dbReference type="EMBL" id="PFAJ01000002">
    <property type="protein sequence ID" value="PIR97694.1"/>
    <property type="molecule type" value="Genomic_DNA"/>
</dbReference>
<organism evidence="1 2">
    <name type="scientific">Candidatus Doudnabacteria bacterium CG10_big_fil_rev_8_21_14_0_10_41_10</name>
    <dbReference type="NCBI Taxonomy" id="1974551"/>
    <lineage>
        <taxon>Bacteria</taxon>
        <taxon>Candidatus Doudnaibacteriota</taxon>
    </lineage>
</organism>
<evidence type="ECO:0000313" key="1">
    <source>
        <dbReference type="EMBL" id="PIR97694.1"/>
    </source>
</evidence>
<gene>
    <name evidence="1" type="ORF">COT91_00065</name>
</gene>
<dbReference type="AlphaFoldDB" id="A0A2H0VEZ5"/>
<protein>
    <submittedName>
        <fullName evidence="1">Uncharacterized protein</fullName>
    </submittedName>
</protein>
<proteinExistence type="predicted"/>
<sequence length="76" mass="8663">MPEERWHFIDCVDLDTGTEIVSGPYPAKDCPICRVTGGSSKIFPQRSRGSTRPMFVTEKQFEENWNLVFSKSATIH</sequence>